<protein>
    <submittedName>
        <fullName evidence="2">Uncharacterized protein</fullName>
    </submittedName>
</protein>
<gene>
    <name evidence="2" type="ORF">THRCLA_06738</name>
</gene>
<dbReference type="EMBL" id="JNBS01001860">
    <property type="protein sequence ID" value="OQR98362.1"/>
    <property type="molecule type" value="Genomic_DNA"/>
</dbReference>
<sequence>MLALDPAYAQDEIEIEVNFDGAQVHEDEENDSIECTGTLSESFEYVHSLVNRTNDNEEASSHIATISDHIQTLEERIAALEAKETTRENEMQSLRLMYLSSVEENEALAAKIKKPEPSQANVHTSLQEFMEMDMKMHQMSKDKDRLISENERVATMCAQFQQEVLWKTLDLSENEKTIQRLQWTIDTLKTTLSDKSDEINTLRTKLSTLETQTTTLSHHKRLLVAEVKSLQKYSHINITDLIQDAQEARMVQKDLADKLAAVQAERDALKASLNAHVTLSSLN</sequence>
<dbReference type="AlphaFoldDB" id="A0A1V9ZK45"/>
<evidence type="ECO:0000256" key="1">
    <source>
        <dbReference type="SAM" id="Coils"/>
    </source>
</evidence>
<dbReference type="STRING" id="74557.A0A1V9ZK45"/>
<dbReference type="OrthoDB" id="165696at2759"/>
<feature type="coiled-coil region" evidence="1">
    <location>
        <begin position="185"/>
        <end position="212"/>
    </location>
</feature>
<dbReference type="Proteomes" id="UP000243217">
    <property type="component" value="Unassembled WGS sequence"/>
</dbReference>
<evidence type="ECO:0000313" key="3">
    <source>
        <dbReference type="Proteomes" id="UP000243217"/>
    </source>
</evidence>
<organism evidence="2 3">
    <name type="scientific">Thraustotheca clavata</name>
    <dbReference type="NCBI Taxonomy" id="74557"/>
    <lineage>
        <taxon>Eukaryota</taxon>
        <taxon>Sar</taxon>
        <taxon>Stramenopiles</taxon>
        <taxon>Oomycota</taxon>
        <taxon>Saprolegniomycetes</taxon>
        <taxon>Saprolegniales</taxon>
        <taxon>Achlyaceae</taxon>
        <taxon>Thraustotheca</taxon>
    </lineage>
</organism>
<accession>A0A1V9ZK45</accession>
<comment type="caution">
    <text evidence="2">The sequence shown here is derived from an EMBL/GenBank/DDBJ whole genome shotgun (WGS) entry which is preliminary data.</text>
</comment>
<keyword evidence="1" id="KW-0175">Coiled coil</keyword>
<reference evidence="2 3" key="1">
    <citation type="journal article" date="2014" name="Genome Biol. Evol.">
        <title>The secreted proteins of Achlya hypogyna and Thraustotheca clavata identify the ancestral oomycete secretome and reveal gene acquisitions by horizontal gene transfer.</title>
        <authorList>
            <person name="Misner I."/>
            <person name="Blouin N."/>
            <person name="Leonard G."/>
            <person name="Richards T.A."/>
            <person name="Lane C.E."/>
        </authorList>
    </citation>
    <scope>NUCLEOTIDE SEQUENCE [LARGE SCALE GENOMIC DNA]</scope>
    <source>
        <strain evidence="2 3">ATCC 34112</strain>
    </source>
</reference>
<keyword evidence="3" id="KW-1185">Reference proteome</keyword>
<name>A0A1V9ZK45_9STRA</name>
<feature type="coiled-coil region" evidence="1">
    <location>
        <begin position="63"/>
        <end position="90"/>
    </location>
</feature>
<evidence type="ECO:0000313" key="2">
    <source>
        <dbReference type="EMBL" id="OQR98362.1"/>
    </source>
</evidence>
<proteinExistence type="predicted"/>